<dbReference type="PANTHER" id="PTHR45638:SF24">
    <property type="entry name" value="CYCLIC NUCLEOTIDE-BINDING DOMAIN PROTEIN (AFU_ORTHOLOGUE AFUA_2G03170)"/>
    <property type="match status" value="1"/>
</dbReference>
<dbReference type="Pfam" id="PF00027">
    <property type="entry name" value="cNMP_binding"/>
    <property type="match status" value="2"/>
</dbReference>
<dbReference type="InterPro" id="IPR001810">
    <property type="entry name" value="F-box_dom"/>
</dbReference>
<feature type="compositionally biased region" description="Low complexity" evidence="9">
    <location>
        <begin position="606"/>
        <end position="617"/>
    </location>
</feature>
<dbReference type="CDD" id="cd09917">
    <property type="entry name" value="F-box_SF"/>
    <property type="match status" value="1"/>
</dbReference>
<feature type="domain" description="F-box" evidence="11">
    <location>
        <begin position="645"/>
        <end position="692"/>
    </location>
</feature>
<feature type="domain" description="Cyclic nucleotide-binding" evidence="10">
    <location>
        <begin position="352"/>
        <end position="486"/>
    </location>
</feature>
<evidence type="ECO:0000256" key="3">
    <source>
        <dbReference type="ARBA" id="ARBA00022692"/>
    </source>
</evidence>
<evidence type="ECO:0000256" key="5">
    <source>
        <dbReference type="ARBA" id="ARBA00023065"/>
    </source>
</evidence>
<keyword evidence="2" id="KW-0813">Transport</keyword>
<protein>
    <recommendedName>
        <fullName evidence="14">Cyclic nucleotide-binding domain-containing protein</fullName>
    </recommendedName>
</protein>
<evidence type="ECO:0008006" key="14">
    <source>
        <dbReference type="Google" id="ProtNLM"/>
    </source>
</evidence>
<dbReference type="Pfam" id="PF00646">
    <property type="entry name" value="F-box"/>
    <property type="match status" value="1"/>
</dbReference>
<dbReference type="SUPFAM" id="SSF81383">
    <property type="entry name" value="F-box domain"/>
    <property type="match status" value="1"/>
</dbReference>
<dbReference type="GO" id="GO:0044877">
    <property type="term" value="F:protein-containing complex binding"/>
    <property type="evidence" value="ECO:0007669"/>
    <property type="project" value="TreeGrafter"/>
</dbReference>
<evidence type="ECO:0000259" key="10">
    <source>
        <dbReference type="PROSITE" id="PS50042"/>
    </source>
</evidence>
<dbReference type="InterPro" id="IPR050866">
    <property type="entry name" value="CNG_cation_channel"/>
</dbReference>
<dbReference type="CDD" id="cd00038">
    <property type="entry name" value="CAP_ED"/>
    <property type="match status" value="2"/>
</dbReference>
<dbReference type="Gene3D" id="3.80.10.10">
    <property type="entry name" value="Ribonuclease Inhibitor"/>
    <property type="match status" value="4"/>
</dbReference>
<comment type="subcellular location">
    <subcellularLocation>
        <location evidence="1">Membrane</location>
        <topology evidence="1">Multi-pass membrane protein</topology>
    </subcellularLocation>
</comment>
<evidence type="ECO:0000256" key="2">
    <source>
        <dbReference type="ARBA" id="ARBA00022448"/>
    </source>
</evidence>
<keyword evidence="4" id="KW-1133">Transmembrane helix</keyword>
<keyword evidence="5" id="KW-0406">Ion transport</keyword>
<dbReference type="PROSITE" id="PS00889">
    <property type="entry name" value="CNMP_BINDING_2"/>
    <property type="match status" value="1"/>
</dbReference>
<dbReference type="InterPro" id="IPR018488">
    <property type="entry name" value="cNMP-bd_CS"/>
</dbReference>
<reference evidence="13" key="2">
    <citation type="submission" date="2013-04" db="EMBL/GenBank/DDBJ databases">
        <title>Genomic mechanisms accounting for the adaptation to parasitism in nematode-trapping fungi.</title>
        <authorList>
            <person name="Ahren D.G."/>
        </authorList>
    </citation>
    <scope>NUCLEOTIDE SEQUENCE [LARGE SCALE GENOMIC DNA]</scope>
    <source>
        <strain evidence="13">CBS 200.50</strain>
    </source>
</reference>
<name>S8C2F0_DACHA</name>
<evidence type="ECO:0000256" key="9">
    <source>
        <dbReference type="SAM" id="MobiDB-lite"/>
    </source>
</evidence>
<dbReference type="OrthoDB" id="421226at2759"/>
<dbReference type="PROSITE" id="PS50181">
    <property type="entry name" value="FBOX"/>
    <property type="match status" value="1"/>
</dbReference>
<dbReference type="SMART" id="SM00367">
    <property type="entry name" value="LRR_CC"/>
    <property type="match status" value="8"/>
</dbReference>
<evidence type="ECO:0000256" key="1">
    <source>
        <dbReference type="ARBA" id="ARBA00004141"/>
    </source>
</evidence>
<feature type="region of interest" description="Disordered" evidence="9">
    <location>
        <begin position="1"/>
        <end position="42"/>
    </location>
</feature>
<feature type="region of interest" description="Disordered" evidence="9">
    <location>
        <begin position="584"/>
        <end position="634"/>
    </location>
</feature>
<dbReference type="InterPro" id="IPR018490">
    <property type="entry name" value="cNMP-bd_dom_sf"/>
</dbReference>
<proteinExistence type="predicted"/>
<evidence type="ECO:0000259" key="11">
    <source>
        <dbReference type="PROSITE" id="PS50181"/>
    </source>
</evidence>
<dbReference type="Pfam" id="PF16643">
    <property type="entry name" value="cNMPbd_u2"/>
    <property type="match status" value="1"/>
</dbReference>
<dbReference type="SMART" id="SM00100">
    <property type="entry name" value="cNMP"/>
    <property type="match status" value="2"/>
</dbReference>
<dbReference type="HOGENOM" id="CLU_006113_0_0_1"/>
<organism evidence="12 13">
    <name type="scientific">Dactylellina haptotyla (strain CBS 200.50)</name>
    <name type="common">Nematode-trapping fungus</name>
    <name type="synonym">Monacrosporium haptotylum</name>
    <dbReference type="NCBI Taxonomy" id="1284197"/>
    <lineage>
        <taxon>Eukaryota</taxon>
        <taxon>Fungi</taxon>
        <taxon>Dikarya</taxon>
        <taxon>Ascomycota</taxon>
        <taxon>Pezizomycotina</taxon>
        <taxon>Orbiliomycetes</taxon>
        <taxon>Orbiliales</taxon>
        <taxon>Orbiliaceae</taxon>
        <taxon>Dactylellina</taxon>
    </lineage>
</organism>
<keyword evidence="3" id="KW-0812">Transmembrane</keyword>
<comment type="caution">
    <text evidence="12">The sequence shown here is derived from an EMBL/GenBank/DDBJ whole genome shotgun (WGS) entry which is preliminary data.</text>
</comment>
<reference evidence="12 13" key="1">
    <citation type="journal article" date="2013" name="PLoS Genet.">
        <title>Genomic mechanisms accounting for the adaptation to parasitism in nematode-trapping fungi.</title>
        <authorList>
            <person name="Meerupati T."/>
            <person name="Andersson K.M."/>
            <person name="Friman E."/>
            <person name="Kumar D."/>
            <person name="Tunlid A."/>
            <person name="Ahren D."/>
        </authorList>
    </citation>
    <scope>NUCLEOTIDE SEQUENCE [LARGE SCALE GENOMIC DNA]</scope>
    <source>
        <strain evidence="12 13">CBS 200.50</strain>
    </source>
</reference>
<keyword evidence="7" id="KW-1071">Ligand-gated ion channel</keyword>
<dbReference type="AlphaFoldDB" id="S8C2F0"/>
<dbReference type="SUPFAM" id="SSF51206">
    <property type="entry name" value="cAMP-binding domain-like"/>
    <property type="match status" value="2"/>
</dbReference>
<sequence>MKSGLTRNFPADRFHSTRPKKNPSHIPPNPKQQPQVFLSRKEHQPHIPATISETTAIVETVQASVRRSRDARRHTYNSHPYKAKTKRKVTKSPTAVMRRRGAQVAPAAGSSPLSILHTFDQEMNPARPVRPSPLTTHQSGMPLDLLERLRSFPLFQSAPEEFLAAIAAHIRPQQHASRDYILTEGDEAKAMYWLVRGAVAVTSRDGESTYFELKPGAFFGEIGILMDIPRTATIIARTRCLLVVLTKDALRRELPKFPDVEKSIREEAMERLAILEKKKREGGGKLKLPGAIGLAHTGGGEQSVPIGASMLPAEAGSSSFVVSAGTQRNTLSESVLATGELNIRQVLKELPLFANLPAEILHFLGMNATPMSYPPFTPIVLQNSPGTEIFFIIHGEVEVVDHSAEISSAGNHTPAFSPESGKVVAKLRKGDHFGEVAGLGLTAKRMATVRTITSVECLVIEGNVLEELWRRWNTEMKREVEATARRRLSTADSVDMDKMEIDPLSAGGSGRSTPTYSISRMDLADASAKLATHLKDTAHADSPLKQSIAAPTSEQPETIFPGIKVIEPLDPDPFLPADFDSMRAKSRRGSLAPPPPAPAVPTVGGEPSIERPISPSPNKSKHPTTPPEHYTSAKRARIVQRRTTQFNKGALKDDILIKVFEYMELHELMRLRQVSTHWAKVVNTNREILRVLDLKPYNRLVTDDILINVIVPFVGSRPEIVDISNCYHLTDEGFTVLANVCAPNSRIWKMKSVWDITGQAILEMSNKAKGLEEIDLSNCRKVSDTLLARVTGWVVPEMHPMYAQMQFQNDPVKQKQHEMLYPPPGTVIGCSKLKNMTLSYCKHVTDRTMSHLAVHAAARLERVDLTRCTTITDQGFQHWSITRFPNLTHLCLADCTYLTDSAIVFLTNAAKGLKVLDLSFCCALSDTATEVLSLGCQSLTSLKLSFCGSAVSDSSLRAISLHLLELRELSVRGCVRVTGVGVEAVVEGCTKLESFDVSQCKNLTRWLEGGGVERCRRMLKRNIRFDVVARNTEAGNRMR</sequence>
<evidence type="ECO:0000256" key="8">
    <source>
        <dbReference type="ARBA" id="ARBA00023303"/>
    </source>
</evidence>
<dbReference type="GO" id="GO:0016020">
    <property type="term" value="C:membrane"/>
    <property type="evidence" value="ECO:0007669"/>
    <property type="project" value="UniProtKB-SubCell"/>
</dbReference>
<dbReference type="eggNOG" id="KOG0498">
    <property type="taxonomic scope" value="Eukaryota"/>
</dbReference>
<dbReference type="STRING" id="1284197.S8C2F0"/>
<dbReference type="OMA" id="RMKSVWD"/>
<dbReference type="Pfam" id="PF25372">
    <property type="entry name" value="DUF7885"/>
    <property type="match status" value="1"/>
</dbReference>
<dbReference type="Proteomes" id="UP000015100">
    <property type="component" value="Unassembled WGS sequence"/>
</dbReference>
<evidence type="ECO:0000256" key="6">
    <source>
        <dbReference type="ARBA" id="ARBA00023136"/>
    </source>
</evidence>
<dbReference type="InterPro" id="IPR000595">
    <property type="entry name" value="cNMP-bd_dom"/>
</dbReference>
<dbReference type="InterPro" id="IPR032675">
    <property type="entry name" value="LRR_dom_sf"/>
</dbReference>
<feature type="domain" description="Cyclic nucleotide-binding" evidence="10">
    <location>
        <begin position="154"/>
        <end position="271"/>
    </location>
</feature>
<evidence type="ECO:0000256" key="7">
    <source>
        <dbReference type="ARBA" id="ARBA00023286"/>
    </source>
</evidence>
<gene>
    <name evidence="12" type="ORF">H072_4218</name>
</gene>
<dbReference type="GO" id="GO:0005221">
    <property type="term" value="F:intracellularly cyclic nucleotide-activated monoatomic cation channel activity"/>
    <property type="evidence" value="ECO:0007669"/>
    <property type="project" value="InterPro"/>
</dbReference>
<accession>S8C2F0</accession>
<dbReference type="eggNOG" id="KOG1947">
    <property type="taxonomic scope" value="Eukaryota"/>
</dbReference>
<evidence type="ECO:0000256" key="4">
    <source>
        <dbReference type="ARBA" id="ARBA00022989"/>
    </source>
</evidence>
<dbReference type="InterPro" id="IPR006553">
    <property type="entry name" value="Leu-rich_rpt_Cys-con_subtyp"/>
</dbReference>
<keyword evidence="13" id="KW-1185">Reference proteome</keyword>
<dbReference type="InterPro" id="IPR057207">
    <property type="entry name" value="FBXL15_LRR"/>
</dbReference>
<keyword evidence="6" id="KW-0472">Membrane</keyword>
<dbReference type="FunFam" id="2.60.120.10:FF:000057">
    <property type="entry name" value="Cyclic nucleotide-binding domain protein"/>
    <property type="match status" value="1"/>
</dbReference>
<dbReference type="PANTHER" id="PTHR45638">
    <property type="entry name" value="CYCLIC NUCLEOTIDE-GATED CATION CHANNEL SUBUNIT A"/>
    <property type="match status" value="1"/>
</dbReference>
<dbReference type="EMBL" id="AQGS01000147">
    <property type="protein sequence ID" value="EPS41817.1"/>
    <property type="molecule type" value="Genomic_DNA"/>
</dbReference>
<dbReference type="InterPro" id="IPR036047">
    <property type="entry name" value="F-box-like_dom_sf"/>
</dbReference>
<evidence type="ECO:0000313" key="13">
    <source>
        <dbReference type="Proteomes" id="UP000015100"/>
    </source>
</evidence>
<dbReference type="PROSITE" id="PS50042">
    <property type="entry name" value="CNMP_BINDING_3"/>
    <property type="match status" value="2"/>
</dbReference>
<dbReference type="Gene3D" id="2.60.120.10">
    <property type="entry name" value="Jelly Rolls"/>
    <property type="match status" value="2"/>
</dbReference>
<dbReference type="SUPFAM" id="SSF52047">
    <property type="entry name" value="RNI-like"/>
    <property type="match status" value="1"/>
</dbReference>
<dbReference type="InterPro" id="IPR014710">
    <property type="entry name" value="RmlC-like_jellyroll"/>
</dbReference>
<evidence type="ECO:0000313" key="12">
    <source>
        <dbReference type="EMBL" id="EPS41817.1"/>
    </source>
</evidence>
<keyword evidence="8" id="KW-0407">Ion channel</keyword>